<organism evidence="1 2">
    <name type="scientific">Extremus antarcticus</name>
    <dbReference type="NCBI Taxonomy" id="702011"/>
    <lineage>
        <taxon>Eukaryota</taxon>
        <taxon>Fungi</taxon>
        <taxon>Dikarya</taxon>
        <taxon>Ascomycota</taxon>
        <taxon>Pezizomycotina</taxon>
        <taxon>Dothideomycetes</taxon>
        <taxon>Dothideomycetidae</taxon>
        <taxon>Mycosphaerellales</taxon>
        <taxon>Extremaceae</taxon>
        <taxon>Extremus</taxon>
    </lineage>
</organism>
<keyword evidence="2" id="KW-1185">Reference proteome</keyword>
<dbReference type="PANTHER" id="PTHR10622:SF10">
    <property type="entry name" value="HET DOMAIN-CONTAINING PROTEIN"/>
    <property type="match status" value="1"/>
</dbReference>
<protein>
    <recommendedName>
        <fullName evidence="3">Heterokaryon incompatibility domain-containing protein</fullName>
    </recommendedName>
</protein>
<dbReference type="PANTHER" id="PTHR10622">
    <property type="entry name" value="HET DOMAIN-CONTAINING PROTEIN"/>
    <property type="match status" value="1"/>
</dbReference>
<name>A0AAJ0DMP2_9PEZI</name>
<accession>A0AAJ0DMP2</accession>
<dbReference type="EMBL" id="JAWDJX010000017">
    <property type="protein sequence ID" value="KAK3053109.1"/>
    <property type="molecule type" value="Genomic_DNA"/>
</dbReference>
<gene>
    <name evidence="1" type="ORF">LTR09_005735</name>
</gene>
<evidence type="ECO:0000313" key="2">
    <source>
        <dbReference type="Proteomes" id="UP001271007"/>
    </source>
</evidence>
<dbReference type="AlphaFoldDB" id="A0AAJ0DMP2"/>
<evidence type="ECO:0008006" key="3">
    <source>
        <dbReference type="Google" id="ProtNLM"/>
    </source>
</evidence>
<evidence type="ECO:0000313" key="1">
    <source>
        <dbReference type="EMBL" id="KAK3053109.1"/>
    </source>
</evidence>
<comment type="caution">
    <text evidence="1">The sequence shown here is derived from an EMBL/GenBank/DDBJ whole genome shotgun (WGS) entry which is preliminary data.</text>
</comment>
<sequence>MYQWYKNSAICYVFLPDVRNPQRCSSRWRNEAIFTTPEAPRRVSKPFYLEQLRRSVWFKRAWTLQELLAPKFLDFHNAEFHSIGSNLDLAELLAEASRIPVEYIGERAGGKIWLIAFSGSLASTCPYSTAKARPALSSACRRKFASSPDESIFCWTRPDITPNNGVAMLAPDITSFDSDFPLYLHDDQIRTHIEVTSLGVRINMIMESTDRLGVGRRLVVPLNCSNPRVQDWYLSYYAVLIEVTSSTLLTEKTAMIQGYRIGELLVSGNNPEYWGKKRRGPPKIWRSMGRNGAVVDPKSLAKMQTVVTATNRYQRNTVYIDT</sequence>
<reference evidence="1" key="1">
    <citation type="submission" date="2023-04" db="EMBL/GenBank/DDBJ databases">
        <title>Black Yeasts Isolated from many extreme environments.</title>
        <authorList>
            <person name="Coleine C."/>
            <person name="Stajich J.E."/>
            <person name="Selbmann L."/>
        </authorList>
    </citation>
    <scope>NUCLEOTIDE SEQUENCE</scope>
    <source>
        <strain evidence="1">CCFEE 5312</strain>
    </source>
</reference>
<dbReference type="Proteomes" id="UP001271007">
    <property type="component" value="Unassembled WGS sequence"/>
</dbReference>
<proteinExistence type="predicted"/>